<keyword evidence="7" id="KW-0653">Protein transport</keyword>
<dbReference type="GO" id="GO:0015031">
    <property type="term" value="P:protein transport"/>
    <property type="evidence" value="ECO:0007669"/>
    <property type="project" value="UniProtKB-KW"/>
</dbReference>
<evidence type="ECO:0000259" key="14">
    <source>
        <dbReference type="PROSITE" id="PS50929"/>
    </source>
</evidence>
<evidence type="ECO:0000259" key="13">
    <source>
        <dbReference type="PROSITE" id="PS50893"/>
    </source>
</evidence>
<dbReference type="Proteomes" id="UP000019438">
    <property type="component" value="Chromosome"/>
</dbReference>
<dbReference type="PANTHER" id="PTHR24221:SF654">
    <property type="entry name" value="ATP-BINDING CASSETTE SUB-FAMILY B MEMBER 6"/>
    <property type="match status" value="1"/>
</dbReference>
<dbReference type="SUPFAM" id="SSF90123">
    <property type="entry name" value="ABC transporter transmembrane region"/>
    <property type="match status" value="1"/>
</dbReference>
<feature type="transmembrane region" description="Helical" evidence="12">
    <location>
        <begin position="222"/>
        <end position="241"/>
    </location>
</feature>
<dbReference type="InterPro" id="IPR017871">
    <property type="entry name" value="ABC_transporter-like_CS"/>
</dbReference>
<evidence type="ECO:0000256" key="4">
    <source>
        <dbReference type="ARBA" id="ARBA00022692"/>
    </source>
</evidence>
<reference evidence="17" key="1">
    <citation type="submission" date="2012-06" db="EMBL/GenBank/DDBJ databases">
        <title>Genome analysis of multiple Granulibacter bethesdensis isolates demonstrates substantial genome diversity.</title>
        <authorList>
            <person name="Greenberg D.E."/>
            <person name="Porcella S.F."/>
            <person name="Zarember K."/>
            <person name="Zelazny A.M."/>
            <person name="Bruno D."/>
            <person name="Martens C."/>
            <person name="Barbian K.D."/>
            <person name="Jaske E."/>
            <person name="Holland S.M."/>
        </authorList>
    </citation>
    <scope>NUCLEOTIDE SEQUENCE [LARGE SCALE GENOMIC DNA]</scope>
    <source>
        <strain evidence="17">CGDNIH3</strain>
    </source>
</reference>
<dbReference type="GO" id="GO:0006508">
    <property type="term" value="P:proteolysis"/>
    <property type="evidence" value="ECO:0007669"/>
    <property type="project" value="InterPro"/>
</dbReference>
<keyword evidence="5" id="KW-0547">Nucleotide-binding</keyword>
<keyword evidence="3" id="KW-1003">Cell membrane</keyword>
<dbReference type="InterPro" id="IPR036640">
    <property type="entry name" value="ABC1_TM_sf"/>
</dbReference>
<dbReference type="GO" id="GO:0043213">
    <property type="term" value="P:bacteriocin transport"/>
    <property type="evidence" value="ECO:0007669"/>
    <property type="project" value="UniProtKB-KW"/>
</dbReference>
<organism evidence="16 17">
    <name type="scientific">Granulibacter bethesdensis</name>
    <dbReference type="NCBI Taxonomy" id="364410"/>
    <lineage>
        <taxon>Bacteria</taxon>
        <taxon>Pseudomonadati</taxon>
        <taxon>Pseudomonadota</taxon>
        <taxon>Alphaproteobacteria</taxon>
        <taxon>Acetobacterales</taxon>
        <taxon>Acetobacteraceae</taxon>
        <taxon>Granulibacter</taxon>
    </lineage>
</organism>
<dbReference type="Pfam" id="PF03412">
    <property type="entry name" value="Peptidase_C39"/>
    <property type="match status" value="1"/>
</dbReference>
<dbReference type="PROSITE" id="PS50893">
    <property type="entry name" value="ABC_TRANSPORTER_2"/>
    <property type="match status" value="1"/>
</dbReference>
<dbReference type="GO" id="GO:0005524">
    <property type="term" value="F:ATP binding"/>
    <property type="evidence" value="ECO:0007669"/>
    <property type="project" value="UniProtKB-KW"/>
</dbReference>
<dbReference type="Pfam" id="PF00005">
    <property type="entry name" value="ABC_tran"/>
    <property type="match status" value="1"/>
</dbReference>
<dbReference type="GO" id="GO:0005886">
    <property type="term" value="C:plasma membrane"/>
    <property type="evidence" value="ECO:0007669"/>
    <property type="project" value="UniProtKB-SubCell"/>
</dbReference>
<dbReference type="Gene3D" id="3.90.70.10">
    <property type="entry name" value="Cysteine proteinases"/>
    <property type="match status" value="1"/>
</dbReference>
<evidence type="ECO:0000256" key="1">
    <source>
        <dbReference type="ARBA" id="ARBA00004651"/>
    </source>
</evidence>
<feature type="domain" description="ABC transmembrane type-1" evidence="14">
    <location>
        <begin position="184"/>
        <end position="464"/>
    </location>
</feature>
<evidence type="ECO:0000256" key="11">
    <source>
        <dbReference type="SAM" id="MobiDB-lite"/>
    </source>
</evidence>
<protein>
    <submittedName>
        <fullName evidence="16">Type I protein secretion transmembrane subunit</fullName>
    </submittedName>
</protein>
<dbReference type="GO" id="GO:0140359">
    <property type="term" value="F:ABC-type transporter activity"/>
    <property type="evidence" value="ECO:0007669"/>
    <property type="project" value="InterPro"/>
</dbReference>
<dbReference type="InterPro" id="IPR011527">
    <property type="entry name" value="ABC1_TM_dom"/>
</dbReference>
<dbReference type="GO" id="GO:0016887">
    <property type="term" value="F:ATP hydrolysis activity"/>
    <property type="evidence" value="ECO:0007669"/>
    <property type="project" value="InterPro"/>
</dbReference>
<feature type="region of interest" description="Disordered" evidence="11">
    <location>
        <begin position="1"/>
        <end position="24"/>
    </location>
</feature>
<comment type="subcellular location">
    <subcellularLocation>
        <location evidence="1">Cell membrane</location>
        <topology evidence="1">Multi-pass membrane protein</topology>
    </subcellularLocation>
</comment>
<keyword evidence="2" id="KW-0813">Transport</keyword>
<dbReference type="Gene3D" id="3.40.50.300">
    <property type="entry name" value="P-loop containing nucleotide triphosphate hydrolases"/>
    <property type="match status" value="1"/>
</dbReference>
<dbReference type="GO" id="GO:0034040">
    <property type="term" value="F:ATPase-coupled lipid transmembrane transporter activity"/>
    <property type="evidence" value="ECO:0007669"/>
    <property type="project" value="TreeGrafter"/>
</dbReference>
<dbReference type="AlphaFoldDB" id="A0AAN0VGA5"/>
<feature type="compositionally biased region" description="Polar residues" evidence="11">
    <location>
        <begin position="1"/>
        <end position="12"/>
    </location>
</feature>
<dbReference type="Pfam" id="PF00664">
    <property type="entry name" value="ABC_membrane"/>
    <property type="match status" value="1"/>
</dbReference>
<evidence type="ECO:0000313" key="16">
    <source>
        <dbReference type="EMBL" id="AHJ63411.1"/>
    </source>
</evidence>
<evidence type="ECO:0000256" key="5">
    <source>
        <dbReference type="ARBA" id="ARBA00022741"/>
    </source>
</evidence>
<dbReference type="EMBL" id="CP003181">
    <property type="protein sequence ID" value="AHJ63411.1"/>
    <property type="molecule type" value="Genomic_DNA"/>
</dbReference>
<dbReference type="Gene3D" id="1.20.1560.10">
    <property type="entry name" value="ABC transporter type 1, transmembrane domain"/>
    <property type="match status" value="1"/>
</dbReference>
<evidence type="ECO:0000256" key="7">
    <source>
        <dbReference type="ARBA" id="ARBA00022927"/>
    </source>
</evidence>
<evidence type="ECO:0000256" key="12">
    <source>
        <dbReference type="SAM" id="Phobius"/>
    </source>
</evidence>
<dbReference type="InterPro" id="IPR022514">
    <property type="entry name" value="NHPM_micro_ABC1"/>
</dbReference>
<dbReference type="SMART" id="SM00382">
    <property type="entry name" value="AAA"/>
    <property type="match status" value="1"/>
</dbReference>
<feature type="transmembrane region" description="Helical" evidence="12">
    <location>
        <begin position="292"/>
        <end position="315"/>
    </location>
</feature>
<evidence type="ECO:0000256" key="3">
    <source>
        <dbReference type="ARBA" id="ARBA00022475"/>
    </source>
</evidence>
<dbReference type="RefSeq" id="WP_025286948.1">
    <property type="nucleotide sequence ID" value="NZ_CP003181.2"/>
</dbReference>
<keyword evidence="4 12" id="KW-0812">Transmembrane</keyword>
<evidence type="ECO:0000313" key="17">
    <source>
        <dbReference type="Proteomes" id="UP000019438"/>
    </source>
</evidence>
<dbReference type="InterPro" id="IPR005074">
    <property type="entry name" value="Peptidase_C39"/>
</dbReference>
<keyword evidence="6" id="KW-0067">ATP-binding</keyword>
<dbReference type="InterPro" id="IPR027417">
    <property type="entry name" value="P-loop_NTPase"/>
</dbReference>
<dbReference type="SUPFAM" id="SSF52540">
    <property type="entry name" value="P-loop containing nucleoside triphosphate hydrolases"/>
    <property type="match status" value="1"/>
</dbReference>
<dbReference type="PANTHER" id="PTHR24221">
    <property type="entry name" value="ATP-BINDING CASSETTE SUB-FAMILY B"/>
    <property type="match status" value="1"/>
</dbReference>
<gene>
    <name evidence="16" type="ORF">GbCGDNIH3_1527</name>
</gene>
<evidence type="ECO:0000256" key="8">
    <source>
        <dbReference type="ARBA" id="ARBA00022989"/>
    </source>
</evidence>
<dbReference type="NCBIfam" id="TIGR03796">
    <property type="entry name" value="NHLM_micro_ABC1"/>
    <property type="match status" value="1"/>
</dbReference>
<accession>A0AAN0VGA5</accession>
<feature type="transmembrane region" description="Helical" evidence="12">
    <location>
        <begin position="181"/>
        <end position="202"/>
    </location>
</feature>
<dbReference type="PROSITE" id="PS50990">
    <property type="entry name" value="PEPTIDASE_C39"/>
    <property type="match status" value="1"/>
</dbReference>
<dbReference type="FunFam" id="3.40.50.300:FF:000299">
    <property type="entry name" value="ABC transporter ATP-binding protein/permease"/>
    <property type="match status" value="1"/>
</dbReference>
<dbReference type="GO" id="GO:0008233">
    <property type="term" value="F:peptidase activity"/>
    <property type="evidence" value="ECO:0007669"/>
    <property type="project" value="InterPro"/>
</dbReference>
<dbReference type="InterPro" id="IPR039421">
    <property type="entry name" value="Type_1_exporter"/>
</dbReference>
<keyword evidence="8 12" id="KW-1133">Transmembrane helix</keyword>
<name>A0AAN0VGA5_9PROT</name>
<sequence length="736" mass="79662">MNTDSSNGNANADQAMPSRLRPTRHRRVPTILQMEAAECGAASLGMILAYYGLWIPLETLREVCHVSKDGTSAASILRGARRLGLKASGWRVEPEALAQHRLPAIAFWELNHFVVVEGVKKNRVIINDPAFGRRSIDAESFDAAFTGVLLTFEPTEAFKPGGMRVSLLRALLPRGRRTRTALGFLAIIAVCNLLPPIFLPAAGKIFADNVLVQHATSWLRPLLLALLVSALMSSVLSWLHGMVLTKLQRQMGTESAIQLMGHLLRLPINFFVQRHTGDITCRVDAAQHLSHSAVVTISSAVFSIMGAITSALIMMLYDVPMALGCFLLSAVDLVALYLVTVMRVDGVRRATLQRARYTTVALGGIQSIETIKASGSESDFFAKIAGAQAQLLNMMLSLERLTVYMTLVPQVIKSLSYAGLLGWGAAKVMGGDMTIGTLIAFLSVLQAFHTPVQTLVGAIGGLQELRGDLDRVQDTMRHAPAIVEKIEGNSSWLSEHGRLSGRITLHGISFSYSADRPLISDFNLDMPSGSWVALVGASGSGKSTISRILAGLLSPSDGRVMFDGVDAADIPRRVIAGSVSFVEQNVVLFEGTVRENIALWDPSLNDEAIVGAAKDACIHDDIGRRKGQYEAVIAEDGANFSGGQRQRFELARALATNPAILILDEATSALDTATELSVLDNLRRRGITILMVSHRLSTIRDCDEIIVLDHGQVVQRGKHEALMAVDGPYAELIRVE</sequence>
<dbReference type="KEGG" id="gbc:GbCGDNIH3_1527"/>
<dbReference type="InterPro" id="IPR003593">
    <property type="entry name" value="AAA+_ATPase"/>
</dbReference>
<dbReference type="PROSITE" id="PS50929">
    <property type="entry name" value="ABC_TM1F"/>
    <property type="match status" value="1"/>
</dbReference>
<evidence type="ECO:0000256" key="10">
    <source>
        <dbReference type="ARBA" id="ARBA00043264"/>
    </source>
</evidence>
<keyword evidence="10" id="KW-0080">Bacteriocin transport</keyword>
<evidence type="ECO:0000256" key="6">
    <source>
        <dbReference type="ARBA" id="ARBA00022840"/>
    </source>
</evidence>
<keyword evidence="9 12" id="KW-0472">Membrane</keyword>
<feature type="domain" description="Peptidase C39" evidence="15">
    <location>
        <begin position="33"/>
        <end position="152"/>
    </location>
</feature>
<proteinExistence type="predicted"/>
<dbReference type="InterPro" id="IPR003439">
    <property type="entry name" value="ABC_transporter-like_ATP-bd"/>
</dbReference>
<feature type="transmembrane region" description="Helical" evidence="12">
    <location>
        <begin position="321"/>
        <end position="339"/>
    </location>
</feature>
<evidence type="ECO:0000256" key="2">
    <source>
        <dbReference type="ARBA" id="ARBA00022448"/>
    </source>
</evidence>
<dbReference type="PROSITE" id="PS00211">
    <property type="entry name" value="ABC_TRANSPORTER_1"/>
    <property type="match status" value="1"/>
</dbReference>
<evidence type="ECO:0000259" key="15">
    <source>
        <dbReference type="PROSITE" id="PS50990"/>
    </source>
</evidence>
<evidence type="ECO:0000256" key="9">
    <source>
        <dbReference type="ARBA" id="ARBA00023136"/>
    </source>
</evidence>
<feature type="domain" description="ABC transporter" evidence="13">
    <location>
        <begin position="503"/>
        <end position="735"/>
    </location>
</feature>